<organism evidence="1 2">
    <name type="scientific">Dictyobacter kobayashii</name>
    <dbReference type="NCBI Taxonomy" id="2014872"/>
    <lineage>
        <taxon>Bacteria</taxon>
        <taxon>Bacillati</taxon>
        <taxon>Chloroflexota</taxon>
        <taxon>Ktedonobacteria</taxon>
        <taxon>Ktedonobacterales</taxon>
        <taxon>Dictyobacteraceae</taxon>
        <taxon>Dictyobacter</taxon>
    </lineage>
</organism>
<dbReference type="RefSeq" id="WP_126556590.1">
    <property type="nucleotide sequence ID" value="NZ_BIFS01000002.1"/>
</dbReference>
<sequence length="93" mass="10784">MRDFYKAYQVSRMEAFEAWSDAIQETDHTDGARFYYLRNDFVVVADASHEAPIVFDQITPEWIAFCHDSLRFQVPAETILQTSGPNQYASVTR</sequence>
<gene>
    <name evidence="1" type="ORF">KDK_69020</name>
</gene>
<accession>A0A402AVG4</accession>
<keyword evidence="2" id="KW-1185">Reference proteome</keyword>
<evidence type="ECO:0000313" key="2">
    <source>
        <dbReference type="Proteomes" id="UP000287188"/>
    </source>
</evidence>
<reference evidence="2" key="1">
    <citation type="submission" date="2018-12" db="EMBL/GenBank/DDBJ databases">
        <title>Tengunoibacter tsumagoiensis gen. nov., sp. nov., Dictyobacter kobayashii sp. nov., D. alpinus sp. nov., and D. joshuensis sp. nov. and description of Dictyobacteraceae fam. nov. within the order Ktedonobacterales isolated from Tengu-no-mugimeshi.</title>
        <authorList>
            <person name="Wang C.M."/>
            <person name="Zheng Y."/>
            <person name="Sakai Y."/>
            <person name="Toyoda A."/>
            <person name="Minakuchi Y."/>
            <person name="Abe K."/>
            <person name="Yokota A."/>
            <person name="Yabe S."/>
        </authorList>
    </citation>
    <scope>NUCLEOTIDE SEQUENCE [LARGE SCALE GENOMIC DNA]</scope>
    <source>
        <strain evidence="2">Uno11</strain>
    </source>
</reference>
<proteinExistence type="predicted"/>
<dbReference type="EMBL" id="BIFS01000002">
    <property type="protein sequence ID" value="GCE23102.1"/>
    <property type="molecule type" value="Genomic_DNA"/>
</dbReference>
<protein>
    <submittedName>
        <fullName evidence="1">Uncharacterized protein</fullName>
    </submittedName>
</protein>
<dbReference type="AlphaFoldDB" id="A0A402AVG4"/>
<dbReference type="OrthoDB" id="3397645at2"/>
<dbReference type="Proteomes" id="UP000287188">
    <property type="component" value="Unassembled WGS sequence"/>
</dbReference>
<evidence type="ECO:0000313" key="1">
    <source>
        <dbReference type="EMBL" id="GCE23102.1"/>
    </source>
</evidence>
<comment type="caution">
    <text evidence="1">The sequence shown here is derived from an EMBL/GenBank/DDBJ whole genome shotgun (WGS) entry which is preliminary data.</text>
</comment>
<name>A0A402AVG4_9CHLR</name>